<evidence type="ECO:0000256" key="2">
    <source>
        <dbReference type="SAM" id="Phobius"/>
    </source>
</evidence>
<feature type="transmembrane region" description="Helical" evidence="2">
    <location>
        <begin position="60"/>
        <end position="81"/>
    </location>
</feature>
<feature type="signal peptide" evidence="3">
    <location>
        <begin position="1"/>
        <end position="25"/>
    </location>
</feature>
<feature type="chain" id="PRO_5041119393" evidence="3">
    <location>
        <begin position="26"/>
        <end position="177"/>
    </location>
</feature>
<feature type="compositionally biased region" description="Low complexity" evidence="1">
    <location>
        <begin position="165"/>
        <end position="177"/>
    </location>
</feature>
<keyword evidence="2" id="KW-1133">Transmembrane helix</keyword>
<feature type="region of interest" description="Disordered" evidence="1">
    <location>
        <begin position="134"/>
        <end position="177"/>
    </location>
</feature>
<organism evidence="4">
    <name type="scientific">Echinococcus granulosus</name>
    <name type="common">Hydatid tapeworm</name>
    <dbReference type="NCBI Taxonomy" id="6210"/>
    <lineage>
        <taxon>Eukaryota</taxon>
        <taxon>Metazoa</taxon>
        <taxon>Spiralia</taxon>
        <taxon>Lophotrochozoa</taxon>
        <taxon>Platyhelminthes</taxon>
        <taxon>Cestoda</taxon>
        <taxon>Eucestoda</taxon>
        <taxon>Cyclophyllidea</taxon>
        <taxon>Taeniidae</taxon>
        <taxon>Echinococcus</taxon>
        <taxon>Echinococcus granulosus group</taxon>
    </lineage>
</organism>
<evidence type="ECO:0000256" key="3">
    <source>
        <dbReference type="SAM" id="SignalP"/>
    </source>
</evidence>
<accession>A0A068WT43</accession>
<dbReference type="AlphaFoldDB" id="A0A068WT43"/>
<gene>
    <name evidence="4" type="ORF">EgrG_002038500</name>
</gene>
<dbReference type="WBParaSite" id="EgrG_002038500">
    <property type="protein sequence ID" value="EgrG_002038500"/>
    <property type="gene ID" value="EgrG_002038500"/>
</dbReference>
<sequence length="177" mass="19356">MRLNHSRPLLLSTFIFLSSTLTTNSTSTSFSTSTFTKPSPFFFSFSPPFFFASKLNDLGFFLLPVLLLLHISIPVLVCFHFHGPLLLPLTFTLVSVPSSTAFPSRAPSLPLPANTHTSMQCMHSSISIVQLPVSSTPTDQSSTRHKQLQSNSLSHSLPHISPTNSPCQPQCEPQSPS</sequence>
<keyword evidence="2" id="KW-0812">Transmembrane</keyword>
<protein>
    <submittedName>
        <fullName evidence="6">Ovule protein</fullName>
    </submittedName>
</protein>
<evidence type="ECO:0000313" key="6">
    <source>
        <dbReference type="WBParaSite" id="EgrG_002038500"/>
    </source>
</evidence>
<reference evidence="4" key="2">
    <citation type="submission" date="2014-06" db="EMBL/GenBank/DDBJ databases">
        <authorList>
            <person name="Aslett M."/>
        </authorList>
    </citation>
    <scope>NUCLEOTIDE SEQUENCE</scope>
</reference>
<dbReference type="EMBL" id="LK028590">
    <property type="protein sequence ID" value="CDS23306.1"/>
    <property type="molecule type" value="Genomic_DNA"/>
</dbReference>
<evidence type="ECO:0000313" key="5">
    <source>
        <dbReference type="Proteomes" id="UP000492820"/>
    </source>
</evidence>
<keyword evidence="2" id="KW-0472">Membrane</keyword>
<reference evidence="6" key="3">
    <citation type="submission" date="2020-10" db="UniProtKB">
        <authorList>
            <consortium name="WormBaseParasite"/>
        </authorList>
    </citation>
    <scope>IDENTIFICATION</scope>
</reference>
<proteinExistence type="predicted"/>
<name>A0A068WT43_ECHGR</name>
<evidence type="ECO:0000313" key="4">
    <source>
        <dbReference type="EMBL" id="CDS23306.1"/>
    </source>
</evidence>
<reference evidence="4 5" key="1">
    <citation type="journal article" date="2013" name="Nature">
        <title>The genomes of four tapeworm species reveal adaptations to parasitism.</title>
        <authorList>
            <person name="Tsai I.J."/>
            <person name="Zarowiecki M."/>
            <person name="Holroyd N."/>
            <person name="Garciarrubio A."/>
            <person name="Sanchez-Flores A."/>
            <person name="Brooks K.L."/>
            <person name="Tracey A."/>
            <person name="Bobes R.J."/>
            <person name="Fragoso G."/>
            <person name="Sciutto E."/>
            <person name="Aslett M."/>
            <person name="Beasley H."/>
            <person name="Bennett H.M."/>
            <person name="Cai J."/>
            <person name="Camicia F."/>
            <person name="Clark R."/>
            <person name="Cucher M."/>
            <person name="De Silva N."/>
            <person name="Day T.A."/>
            <person name="Deplazes P."/>
            <person name="Estrada K."/>
            <person name="Fernandez C."/>
            <person name="Holland P.W."/>
            <person name="Hou J."/>
            <person name="Hu S."/>
            <person name="Huckvale T."/>
            <person name="Hung S.S."/>
            <person name="Kamenetzky L."/>
            <person name="Keane J.A."/>
            <person name="Kiss F."/>
            <person name="Koziol U."/>
            <person name="Lambert O."/>
            <person name="Liu K."/>
            <person name="Luo X."/>
            <person name="Luo Y."/>
            <person name="Macchiaroli N."/>
            <person name="Nichol S."/>
            <person name="Paps J."/>
            <person name="Parkinson J."/>
            <person name="Pouchkina-Stantcheva N."/>
            <person name="Riddiford N."/>
            <person name="Rosenzvit M."/>
            <person name="Salinas G."/>
            <person name="Wasmuth J.D."/>
            <person name="Zamanian M."/>
            <person name="Zheng Y."/>
            <person name="Cai X."/>
            <person name="Soberon X."/>
            <person name="Olson P.D."/>
            <person name="Laclette J.P."/>
            <person name="Brehm K."/>
            <person name="Berriman M."/>
            <person name="Garciarrubio A."/>
            <person name="Bobes R.J."/>
            <person name="Fragoso G."/>
            <person name="Sanchez-Flores A."/>
            <person name="Estrada K."/>
            <person name="Cevallos M.A."/>
            <person name="Morett E."/>
            <person name="Gonzalez V."/>
            <person name="Portillo T."/>
            <person name="Ochoa-Leyva A."/>
            <person name="Jose M.V."/>
            <person name="Sciutto E."/>
            <person name="Landa A."/>
            <person name="Jimenez L."/>
            <person name="Valdes V."/>
            <person name="Carrero J.C."/>
            <person name="Larralde C."/>
            <person name="Morales-Montor J."/>
            <person name="Limon-Lason J."/>
            <person name="Soberon X."/>
            <person name="Laclette J.P."/>
        </authorList>
    </citation>
    <scope>NUCLEOTIDE SEQUENCE [LARGE SCALE GENOMIC DNA]</scope>
</reference>
<evidence type="ECO:0000256" key="1">
    <source>
        <dbReference type="SAM" id="MobiDB-lite"/>
    </source>
</evidence>
<keyword evidence="3" id="KW-0732">Signal</keyword>
<dbReference type="Proteomes" id="UP000492820">
    <property type="component" value="Unassembled WGS sequence"/>
</dbReference>